<comment type="caution">
    <text evidence="2">The sequence shown here is derived from an EMBL/GenBank/DDBJ whole genome shotgun (WGS) entry which is preliminary data.</text>
</comment>
<dbReference type="Proteomes" id="UP001273209">
    <property type="component" value="Unassembled WGS sequence"/>
</dbReference>
<dbReference type="EMBL" id="JAWRVG010000070">
    <property type="protein sequence ID" value="KAK4061548.1"/>
    <property type="molecule type" value="Genomic_DNA"/>
</dbReference>
<dbReference type="PANTHER" id="PTHR10502:SF107">
    <property type="entry name" value="ANNEXIN ANXC4 (AFU_ORTHOLOGUE AFUA_3G07020)"/>
    <property type="match status" value="1"/>
</dbReference>
<evidence type="ECO:0008006" key="4">
    <source>
        <dbReference type="Google" id="ProtNLM"/>
    </source>
</evidence>
<dbReference type="Gene3D" id="1.10.220.10">
    <property type="entry name" value="Annexin"/>
    <property type="match status" value="3"/>
</dbReference>
<keyword evidence="3" id="KW-1185">Reference proteome</keyword>
<dbReference type="GO" id="GO:0001786">
    <property type="term" value="F:phosphatidylserine binding"/>
    <property type="evidence" value="ECO:0007669"/>
    <property type="project" value="TreeGrafter"/>
</dbReference>
<feature type="compositionally biased region" description="Polar residues" evidence="1">
    <location>
        <begin position="89"/>
        <end position="98"/>
    </location>
</feature>
<dbReference type="GO" id="GO:0005509">
    <property type="term" value="F:calcium ion binding"/>
    <property type="evidence" value="ECO:0007669"/>
    <property type="project" value="InterPro"/>
</dbReference>
<protein>
    <recommendedName>
        <fullName evidence="4">Annexin ANXC4</fullName>
    </recommendedName>
</protein>
<dbReference type="GO" id="GO:0005737">
    <property type="term" value="C:cytoplasm"/>
    <property type="evidence" value="ECO:0007669"/>
    <property type="project" value="TreeGrafter"/>
</dbReference>
<dbReference type="RefSeq" id="XP_062750751.1">
    <property type="nucleotide sequence ID" value="XM_062894388.1"/>
</dbReference>
<feature type="compositionally biased region" description="Basic and acidic residues" evidence="1">
    <location>
        <begin position="102"/>
        <end position="114"/>
    </location>
</feature>
<dbReference type="PANTHER" id="PTHR10502">
    <property type="entry name" value="ANNEXIN"/>
    <property type="match status" value="1"/>
</dbReference>
<name>A0AAE1J0H0_9HYPO</name>
<dbReference type="AlphaFoldDB" id="A0AAE1J0H0"/>
<reference evidence="2" key="1">
    <citation type="submission" date="2023-11" db="EMBL/GenBank/DDBJ databases">
        <title>The genome sequences of three competitors of mushroom-forming fungi.</title>
        <authorList>
            <person name="Beijen E."/>
            <person name="Ohm R.A."/>
        </authorList>
    </citation>
    <scope>NUCLEOTIDE SEQUENCE</scope>
    <source>
        <strain evidence="2">CBS 100526</strain>
    </source>
</reference>
<accession>A0AAE1J0H0</accession>
<feature type="compositionally biased region" description="Pro residues" evidence="1">
    <location>
        <begin position="65"/>
        <end position="76"/>
    </location>
</feature>
<organism evidence="2 3">
    <name type="scientific">Trichoderma aggressivum f. europaeum</name>
    <dbReference type="NCBI Taxonomy" id="173218"/>
    <lineage>
        <taxon>Eukaryota</taxon>
        <taxon>Fungi</taxon>
        <taxon>Dikarya</taxon>
        <taxon>Ascomycota</taxon>
        <taxon>Pezizomycotina</taxon>
        <taxon>Sordariomycetes</taxon>
        <taxon>Hypocreomycetidae</taxon>
        <taxon>Hypocreales</taxon>
        <taxon>Hypocreaceae</taxon>
        <taxon>Trichoderma</taxon>
    </lineage>
</organism>
<proteinExistence type="predicted"/>
<dbReference type="GO" id="GO:0005886">
    <property type="term" value="C:plasma membrane"/>
    <property type="evidence" value="ECO:0007669"/>
    <property type="project" value="TreeGrafter"/>
</dbReference>
<evidence type="ECO:0000256" key="1">
    <source>
        <dbReference type="SAM" id="MobiDB-lite"/>
    </source>
</evidence>
<evidence type="ECO:0000313" key="3">
    <source>
        <dbReference type="Proteomes" id="UP001273209"/>
    </source>
</evidence>
<gene>
    <name evidence="2" type="ORF">Triagg1_10328</name>
</gene>
<dbReference type="SUPFAM" id="SSF47874">
    <property type="entry name" value="Annexin"/>
    <property type="match status" value="1"/>
</dbReference>
<feature type="region of interest" description="Disordered" evidence="1">
    <location>
        <begin position="168"/>
        <end position="250"/>
    </location>
</feature>
<feature type="compositionally biased region" description="Basic and acidic residues" evidence="1">
    <location>
        <begin position="192"/>
        <end position="205"/>
    </location>
</feature>
<feature type="compositionally biased region" description="Basic and acidic residues" evidence="1">
    <location>
        <begin position="218"/>
        <end position="237"/>
    </location>
</feature>
<evidence type="ECO:0000313" key="2">
    <source>
        <dbReference type="EMBL" id="KAK4061548.1"/>
    </source>
</evidence>
<dbReference type="InterPro" id="IPR037104">
    <property type="entry name" value="Annexin_sf"/>
</dbReference>
<dbReference type="GO" id="GO:0005634">
    <property type="term" value="C:nucleus"/>
    <property type="evidence" value="ECO:0007669"/>
    <property type="project" value="TreeGrafter"/>
</dbReference>
<dbReference type="GO" id="GO:0005544">
    <property type="term" value="F:calcium-dependent phospholipid binding"/>
    <property type="evidence" value="ECO:0007669"/>
    <property type="project" value="InterPro"/>
</dbReference>
<dbReference type="GeneID" id="87914292"/>
<feature type="region of interest" description="Disordered" evidence="1">
    <location>
        <begin position="60"/>
        <end position="153"/>
    </location>
</feature>
<sequence length="663" mass="75090">MKAMEAISNDRHGLDRAQLAGTAAARAAALRSNHEIRSSSALVLAGSRQLPVDFALSQRLHKPQNPNPLPQTPPRAPASQAMDHPGATISLSSITNPRARSRSRDGRFIEEPRQSRPSYGDSRESSYVYPDDDLRSPHGSGGHLPYPNDDKMKYLPQKYGRTLLDDEDNLAYGMPAPHSGRPSGHRASQSVDLRKHSDSDRDDPRGHRRSNTLTVDAASRDRSRSRSRDGRSGRDRSPQPPTGRMSTLTVNTGRGASLSLASAPASPLLESYHGTYQNCSPMPSPLLLASKHPGDLPRVVDALSPISDGEGDGTRLNRRARFHDTEDISSRLARALKGTHKPDVAPFIEILPSLSHEQVMELRSEYKHIVKTGTDRKGVNIAKHIRARFKDEDPLLMKACYTVALGKWESEAYWANFWYQGDKTRRELLIESLMGRTNEEVRRIKDSFSDKKYDNSLTKCMKTELKEDKFKKAVLMVLDERRMEEFDYEGRRLPLDYKLIDQDVDDLHKAVKSEKGGETLMISIVVQRSDGHLRAVLKEYEHQYRSNFARDALKKSNNLVGELLAHILNGVINRPVRDALLLQHAITASRKDSLRRELLISRLVRFHWDSFHMQDVKRAYRERYGIDLQDAVREATSGEWGMFCRELCIARMPNEIRRMDNTR</sequence>
<dbReference type="GO" id="GO:0012506">
    <property type="term" value="C:vesicle membrane"/>
    <property type="evidence" value="ECO:0007669"/>
    <property type="project" value="TreeGrafter"/>
</dbReference>